<evidence type="ECO:0000256" key="4">
    <source>
        <dbReference type="ARBA" id="ARBA00022984"/>
    </source>
</evidence>
<dbReference type="PATRIC" id="fig|1423746.3.peg.1390"/>
<dbReference type="AlphaFoldDB" id="A0A0R1PCF4"/>
<evidence type="ECO:0000256" key="3">
    <source>
        <dbReference type="ARBA" id="ARBA00022960"/>
    </source>
</evidence>
<dbReference type="GO" id="GO:0005576">
    <property type="term" value="C:extracellular region"/>
    <property type="evidence" value="ECO:0007669"/>
    <property type="project" value="TreeGrafter"/>
</dbReference>
<evidence type="ECO:0000259" key="8">
    <source>
        <dbReference type="PROSITE" id="PS52029"/>
    </source>
</evidence>
<keyword evidence="7" id="KW-0732">Signal</keyword>
<comment type="caution">
    <text evidence="9">The sequence shown here is derived from an EMBL/GenBank/DDBJ whole genome shotgun (WGS) entry which is preliminary data.</text>
</comment>
<keyword evidence="4 6" id="KW-0573">Peptidoglycan synthesis</keyword>
<gene>
    <name evidence="9" type="ORF">FD27_GL001361</name>
</gene>
<keyword evidence="5 6" id="KW-0961">Cell wall biogenesis/degradation</keyword>
<keyword evidence="2" id="KW-0808">Transferase</keyword>
<dbReference type="SUPFAM" id="SSF141523">
    <property type="entry name" value="L,D-transpeptidase catalytic domain-like"/>
    <property type="match status" value="1"/>
</dbReference>
<dbReference type="PROSITE" id="PS52029">
    <property type="entry name" value="LD_TPASE"/>
    <property type="match status" value="1"/>
</dbReference>
<feature type="active site" description="Proton donor/acceptor" evidence="6">
    <location>
        <position position="134"/>
    </location>
</feature>
<dbReference type="InterPro" id="IPR038063">
    <property type="entry name" value="Transpep_catalytic_dom"/>
</dbReference>
<evidence type="ECO:0000313" key="9">
    <source>
        <dbReference type="EMBL" id="KRL25976.1"/>
    </source>
</evidence>
<dbReference type="OrthoDB" id="177750at2"/>
<dbReference type="Proteomes" id="UP000051445">
    <property type="component" value="Unassembled WGS sequence"/>
</dbReference>
<dbReference type="GO" id="GO:0018104">
    <property type="term" value="P:peptidoglycan-protein cross-linking"/>
    <property type="evidence" value="ECO:0007669"/>
    <property type="project" value="TreeGrafter"/>
</dbReference>
<dbReference type="UniPathway" id="UPA00219"/>
<keyword evidence="3 6" id="KW-0133">Cell shape</keyword>
<dbReference type="Gene3D" id="2.40.440.10">
    <property type="entry name" value="L,D-transpeptidase catalytic domain-like"/>
    <property type="match status" value="1"/>
</dbReference>
<comment type="pathway">
    <text evidence="1 6">Cell wall biogenesis; peptidoglycan biosynthesis.</text>
</comment>
<dbReference type="STRING" id="1423746.FD27_GL001361"/>
<feature type="signal peptide" evidence="7">
    <location>
        <begin position="1"/>
        <end position="23"/>
    </location>
</feature>
<dbReference type="InterPro" id="IPR050979">
    <property type="entry name" value="LD-transpeptidase"/>
</dbReference>
<sequence>MKSLLRGWITLVAVLLMSVGASASTHAQHMRTPIDWHKSSETVAYPDVKQAKNLWIKVDLKHNRTYIYDGSKLLYTMYSSAGIYKKNNASGKKQSVTPTGTFHVQNIRKDRVYNPSLGLGANYCISWNGDYMFHSVVTDQRPHHYLKDDAAKLGKAPSSPGCVCLSIPDAQWMEHNLPTGTKVEVVG</sequence>
<dbReference type="EMBL" id="AZER01000025">
    <property type="protein sequence ID" value="KRL25976.1"/>
    <property type="molecule type" value="Genomic_DNA"/>
</dbReference>
<evidence type="ECO:0000256" key="5">
    <source>
        <dbReference type="ARBA" id="ARBA00023316"/>
    </source>
</evidence>
<name>A0A0R1PCF4_9LACO</name>
<dbReference type="PANTHER" id="PTHR30582">
    <property type="entry name" value="L,D-TRANSPEPTIDASE"/>
    <property type="match status" value="1"/>
</dbReference>
<accession>A0A0R1PCF4</accession>
<dbReference type="Pfam" id="PF03734">
    <property type="entry name" value="YkuD"/>
    <property type="match status" value="1"/>
</dbReference>
<protein>
    <submittedName>
        <fullName evidence="9">ErfK YbiS YcfS YnhG</fullName>
    </submittedName>
</protein>
<organism evidence="9 10">
    <name type="scientific">Limosilactobacillus frumenti DSM 13145</name>
    <dbReference type="NCBI Taxonomy" id="1423746"/>
    <lineage>
        <taxon>Bacteria</taxon>
        <taxon>Bacillati</taxon>
        <taxon>Bacillota</taxon>
        <taxon>Bacilli</taxon>
        <taxon>Lactobacillales</taxon>
        <taxon>Lactobacillaceae</taxon>
        <taxon>Limosilactobacillus</taxon>
    </lineage>
</organism>
<feature type="domain" description="L,D-TPase catalytic" evidence="8">
    <location>
        <begin position="54"/>
        <end position="186"/>
    </location>
</feature>
<dbReference type="CDD" id="cd16913">
    <property type="entry name" value="YkuD_like"/>
    <property type="match status" value="1"/>
</dbReference>
<proteinExistence type="predicted"/>
<dbReference type="GO" id="GO:0016740">
    <property type="term" value="F:transferase activity"/>
    <property type="evidence" value="ECO:0007669"/>
    <property type="project" value="UniProtKB-KW"/>
</dbReference>
<dbReference type="InterPro" id="IPR005490">
    <property type="entry name" value="LD_TPept_cat_dom"/>
</dbReference>
<dbReference type="GO" id="GO:0071972">
    <property type="term" value="F:peptidoglycan L,D-transpeptidase activity"/>
    <property type="evidence" value="ECO:0007669"/>
    <property type="project" value="TreeGrafter"/>
</dbReference>
<feature type="active site" description="Nucleophile" evidence="6">
    <location>
        <position position="162"/>
    </location>
</feature>
<evidence type="ECO:0000256" key="7">
    <source>
        <dbReference type="SAM" id="SignalP"/>
    </source>
</evidence>
<reference evidence="9 10" key="1">
    <citation type="journal article" date="2015" name="Genome Announc.">
        <title>Expanding the biotechnology potential of lactobacilli through comparative genomics of 213 strains and associated genera.</title>
        <authorList>
            <person name="Sun Z."/>
            <person name="Harris H.M."/>
            <person name="McCann A."/>
            <person name="Guo C."/>
            <person name="Argimon S."/>
            <person name="Zhang W."/>
            <person name="Yang X."/>
            <person name="Jeffery I.B."/>
            <person name="Cooney J.C."/>
            <person name="Kagawa T.F."/>
            <person name="Liu W."/>
            <person name="Song Y."/>
            <person name="Salvetti E."/>
            <person name="Wrobel A."/>
            <person name="Rasinkangas P."/>
            <person name="Parkhill J."/>
            <person name="Rea M.C."/>
            <person name="O'Sullivan O."/>
            <person name="Ritari J."/>
            <person name="Douillard F.P."/>
            <person name="Paul Ross R."/>
            <person name="Yang R."/>
            <person name="Briner A.E."/>
            <person name="Felis G.E."/>
            <person name="de Vos W.M."/>
            <person name="Barrangou R."/>
            <person name="Klaenhammer T.R."/>
            <person name="Caufield P.W."/>
            <person name="Cui Y."/>
            <person name="Zhang H."/>
            <person name="O'Toole P.W."/>
        </authorList>
    </citation>
    <scope>NUCLEOTIDE SEQUENCE [LARGE SCALE GENOMIC DNA]</scope>
    <source>
        <strain evidence="9 10">DSM 13145</strain>
    </source>
</reference>
<dbReference type="GO" id="GO:0008360">
    <property type="term" value="P:regulation of cell shape"/>
    <property type="evidence" value="ECO:0007669"/>
    <property type="project" value="UniProtKB-UniRule"/>
</dbReference>
<evidence type="ECO:0000256" key="1">
    <source>
        <dbReference type="ARBA" id="ARBA00004752"/>
    </source>
</evidence>
<keyword evidence="10" id="KW-1185">Reference proteome</keyword>
<dbReference type="GO" id="GO:0071555">
    <property type="term" value="P:cell wall organization"/>
    <property type="evidence" value="ECO:0007669"/>
    <property type="project" value="UniProtKB-UniRule"/>
</dbReference>
<evidence type="ECO:0000256" key="6">
    <source>
        <dbReference type="PROSITE-ProRule" id="PRU01373"/>
    </source>
</evidence>
<evidence type="ECO:0000313" key="10">
    <source>
        <dbReference type="Proteomes" id="UP000051445"/>
    </source>
</evidence>
<evidence type="ECO:0000256" key="2">
    <source>
        <dbReference type="ARBA" id="ARBA00022679"/>
    </source>
</evidence>
<feature type="chain" id="PRO_5006408911" evidence="7">
    <location>
        <begin position="24"/>
        <end position="187"/>
    </location>
</feature>
<dbReference type="PANTHER" id="PTHR30582:SF2">
    <property type="entry name" value="L,D-TRANSPEPTIDASE YCIB-RELATED"/>
    <property type="match status" value="1"/>
</dbReference>